<dbReference type="GO" id="GO:0006508">
    <property type="term" value="P:proteolysis"/>
    <property type="evidence" value="ECO:0007669"/>
    <property type="project" value="InterPro"/>
</dbReference>
<dbReference type="EMBL" id="CP029190">
    <property type="protein sequence ID" value="QES49227.1"/>
    <property type="molecule type" value="Genomic_DNA"/>
</dbReference>
<dbReference type="GO" id="GO:0009002">
    <property type="term" value="F:serine-type D-Ala-D-Ala carboxypeptidase activity"/>
    <property type="evidence" value="ECO:0007669"/>
    <property type="project" value="InterPro"/>
</dbReference>
<dbReference type="InterPro" id="IPR001967">
    <property type="entry name" value="Peptidase_S11_N"/>
</dbReference>
<evidence type="ECO:0000256" key="5">
    <source>
        <dbReference type="ARBA" id="ARBA00022984"/>
    </source>
</evidence>
<keyword evidence="4" id="KW-0133">Cell shape</keyword>
<dbReference type="Pfam" id="PF00768">
    <property type="entry name" value="Peptidase_S11"/>
    <property type="match status" value="1"/>
</dbReference>
<evidence type="ECO:0000256" key="9">
    <source>
        <dbReference type="RuleBase" id="RU004016"/>
    </source>
</evidence>
<evidence type="ECO:0000256" key="4">
    <source>
        <dbReference type="ARBA" id="ARBA00022960"/>
    </source>
</evidence>
<dbReference type="InterPro" id="IPR018044">
    <property type="entry name" value="Peptidase_S11"/>
</dbReference>
<evidence type="ECO:0000256" key="1">
    <source>
        <dbReference type="ARBA" id="ARBA00007164"/>
    </source>
</evidence>
<keyword evidence="5" id="KW-0573">Peptidoglycan synthesis</keyword>
<evidence type="ECO:0000313" key="13">
    <source>
        <dbReference type="Proteomes" id="UP000325211"/>
    </source>
</evidence>
<evidence type="ECO:0000259" key="11">
    <source>
        <dbReference type="Pfam" id="PF00768"/>
    </source>
</evidence>
<dbReference type="SUPFAM" id="SSF56601">
    <property type="entry name" value="beta-lactamase/transpeptidase-like"/>
    <property type="match status" value="1"/>
</dbReference>
<feature type="active site" description="Acyl-ester intermediate" evidence="7">
    <location>
        <position position="110"/>
    </location>
</feature>
<dbReference type="PANTHER" id="PTHR21581">
    <property type="entry name" value="D-ALANYL-D-ALANINE CARBOXYPEPTIDASE"/>
    <property type="match status" value="1"/>
</dbReference>
<gene>
    <name evidence="12" type="ORF">DEJ50_16870</name>
</gene>
<protein>
    <submittedName>
        <fullName evidence="12">D-alanyl-D-alanine carboxypeptidase</fullName>
    </submittedName>
</protein>
<feature type="active site" description="Proton acceptor" evidence="7">
    <location>
        <position position="113"/>
    </location>
</feature>
<feature type="region of interest" description="Disordered" evidence="10">
    <location>
        <begin position="340"/>
        <end position="360"/>
    </location>
</feature>
<proteinExistence type="inferred from homology"/>
<accession>A0A5P2D4X5</accession>
<keyword evidence="12" id="KW-0121">Carboxypeptidase</keyword>
<feature type="active site" evidence="7">
    <location>
        <position position="171"/>
    </location>
</feature>
<dbReference type="GO" id="GO:0071555">
    <property type="term" value="P:cell wall organization"/>
    <property type="evidence" value="ECO:0007669"/>
    <property type="project" value="UniProtKB-KW"/>
</dbReference>
<evidence type="ECO:0000256" key="10">
    <source>
        <dbReference type="SAM" id="MobiDB-lite"/>
    </source>
</evidence>
<dbReference type="Gene3D" id="3.40.710.10">
    <property type="entry name" value="DD-peptidase/beta-lactamase superfamily"/>
    <property type="match status" value="1"/>
</dbReference>
<name>A0A5P2D4X5_STRVZ</name>
<evidence type="ECO:0000313" key="12">
    <source>
        <dbReference type="EMBL" id="QES49227.1"/>
    </source>
</evidence>
<dbReference type="OrthoDB" id="3530815at2"/>
<evidence type="ECO:0000256" key="7">
    <source>
        <dbReference type="PIRSR" id="PIRSR618044-1"/>
    </source>
</evidence>
<dbReference type="GO" id="GO:0008360">
    <property type="term" value="P:regulation of cell shape"/>
    <property type="evidence" value="ECO:0007669"/>
    <property type="project" value="UniProtKB-KW"/>
</dbReference>
<keyword evidence="3" id="KW-0378">Hydrolase</keyword>
<evidence type="ECO:0000256" key="2">
    <source>
        <dbReference type="ARBA" id="ARBA00022729"/>
    </source>
</evidence>
<evidence type="ECO:0000256" key="6">
    <source>
        <dbReference type="ARBA" id="ARBA00023316"/>
    </source>
</evidence>
<evidence type="ECO:0000256" key="8">
    <source>
        <dbReference type="PIRSR" id="PIRSR618044-2"/>
    </source>
</evidence>
<dbReference type="PANTHER" id="PTHR21581:SF33">
    <property type="entry name" value="D-ALANYL-D-ALANINE CARBOXYPEPTIDASE DACB"/>
    <property type="match status" value="1"/>
</dbReference>
<feature type="domain" description="Peptidase S11 D-alanyl-D-alanine carboxypeptidase A N-terminal" evidence="11">
    <location>
        <begin position="76"/>
        <end position="320"/>
    </location>
</feature>
<dbReference type="PRINTS" id="PR00725">
    <property type="entry name" value="DADACBPTASE1"/>
</dbReference>
<dbReference type="InterPro" id="IPR012338">
    <property type="entry name" value="Beta-lactam/transpept-like"/>
</dbReference>
<keyword evidence="6" id="KW-0961">Cell wall biogenesis/degradation</keyword>
<dbReference type="GO" id="GO:0009252">
    <property type="term" value="P:peptidoglycan biosynthetic process"/>
    <property type="evidence" value="ECO:0007669"/>
    <property type="project" value="UniProtKB-KW"/>
</dbReference>
<dbReference type="Proteomes" id="UP000325211">
    <property type="component" value="Chromosome"/>
</dbReference>
<keyword evidence="12" id="KW-0645">Protease</keyword>
<comment type="similarity">
    <text evidence="1 9">Belongs to the peptidase S11 family.</text>
</comment>
<keyword evidence="2" id="KW-0732">Signal</keyword>
<sequence>MPRPRTSIRIHRVSSIRAATAGRPGRNRLRELGGPLLKIGRTGFSRARRAVLVATATGALLTATPLATGASAANPPGWPTVTAKGAFLLDNGNGVGQFAKAADTRRPMASTTKIMTAYVVLSQPKLDLSRKITVQKAYPDYVTKVGASSAYLFVGDKLTTYGMLNAMMGPSGCDAAYALADTYGKGSTRAARTADFIAQMNAKAKALGLTNTRFDSFDGNSPNYSAGNYTTPRDLSRLARSAMQNTEFKKLVARSTMNATATAANGNTRKYSWPNSNQLIGAYNGAIGVKTGTNTPAGPCLVFAATRNGKTVTGVVLGSSSVTSRYDDAKKIMEYSLGPAPRNLRSGSGLRELPPGANRD</sequence>
<evidence type="ECO:0000256" key="3">
    <source>
        <dbReference type="ARBA" id="ARBA00022801"/>
    </source>
</evidence>
<dbReference type="AlphaFoldDB" id="A0A5P2D4X5"/>
<organism evidence="12 13">
    <name type="scientific">Streptomyces venezuelae</name>
    <dbReference type="NCBI Taxonomy" id="54571"/>
    <lineage>
        <taxon>Bacteria</taxon>
        <taxon>Bacillati</taxon>
        <taxon>Actinomycetota</taxon>
        <taxon>Actinomycetes</taxon>
        <taxon>Kitasatosporales</taxon>
        <taxon>Streptomycetaceae</taxon>
        <taxon>Streptomyces</taxon>
    </lineage>
</organism>
<feature type="binding site" evidence="8">
    <location>
        <position position="290"/>
    </location>
    <ligand>
        <name>substrate</name>
    </ligand>
</feature>
<reference evidence="12 13" key="1">
    <citation type="submission" date="2018-05" db="EMBL/GenBank/DDBJ databases">
        <title>Streptomyces venezuelae.</title>
        <authorList>
            <person name="Kim W."/>
            <person name="Lee N."/>
            <person name="Cho B.-K."/>
        </authorList>
    </citation>
    <scope>NUCLEOTIDE SEQUENCE [LARGE SCALE GENOMIC DNA]</scope>
    <source>
        <strain evidence="12 13">ATCC 21782</strain>
    </source>
</reference>